<proteinExistence type="predicted"/>
<gene>
    <name evidence="2" type="ORF">POM88_013910</name>
</gene>
<evidence type="ECO:0000313" key="2">
    <source>
        <dbReference type="EMBL" id="KAK1394854.1"/>
    </source>
</evidence>
<dbReference type="InterPro" id="IPR006566">
    <property type="entry name" value="FBD"/>
</dbReference>
<dbReference type="Proteomes" id="UP001237642">
    <property type="component" value="Unassembled WGS sequence"/>
</dbReference>
<reference evidence="2" key="1">
    <citation type="submission" date="2023-02" db="EMBL/GenBank/DDBJ databases">
        <title>Genome of toxic invasive species Heracleum sosnowskyi carries increased number of genes despite the absence of recent whole-genome duplications.</title>
        <authorList>
            <person name="Schelkunov M."/>
            <person name="Shtratnikova V."/>
            <person name="Makarenko M."/>
            <person name="Klepikova A."/>
            <person name="Omelchenko D."/>
            <person name="Novikova G."/>
            <person name="Obukhova E."/>
            <person name="Bogdanov V."/>
            <person name="Penin A."/>
            <person name="Logacheva M."/>
        </authorList>
    </citation>
    <scope>NUCLEOTIDE SEQUENCE</scope>
    <source>
        <strain evidence="2">Hsosn_3</strain>
        <tissue evidence="2">Leaf</tissue>
    </source>
</reference>
<keyword evidence="3" id="KW-1185">Reference proteome</keyword>
<evidence type="ECO:0000313" key="3">
    <source>
        <dbReference type="Proteomes" id="UP001237642"/>
    </source>
</evidence>
<dbReference type="SMART" id="SM00579">
    <property type="entry name" value="FBD"/>
    <property type="match status" value="1"/>
</dbReference>
<organism evidence="2 3">
    <name type="scientific">Heracleum sosnowskyi</name>
    <dbReference type="NCBI Taxonomy" id="360622"/>
    <lineage>
        <taxon>Eukaryota</taxon>
        <taxon>Viridiplantae</taxon>
        <taxon>Streptophyta</taxon>
        <taxon>Embryophyta</taxon>
        <taxon>Tracheophyta</taxon>
        <taxon>Spermatophyta</taxon>
        <taxon>Magnoliopsida</taxon>
        <taxon>eudicotyledons</taxon>
        <taxon>Gunneridae</taxon>
        <taxon>Pentapetalae</taxon>
        <taxon>asterids</taxon>
        <taxon>campanulids</taxon>
        <taxon>Apiales</taxon>
        <taxon>Apiaceae</taxon>
        <taxon>Apioideae</taxon>
        <taxon>apioid superclade</taxon>
        <taxon>Tordylieae</taxon>
        <taxon>Tordyliinae</taxon>
        <taxon>Heracleum</taxon>
    </lineage>
</organism>
<reference evidence="2" key="2">
    <citation type="submission" date="2023-05" db="EMBL/GenBank/DDBJ databases">
        <authorList>
            <person name="Schelkunov M.I."/>
        </authorList>
    </citation>
    <scope>NUCLEOTIDE SEQUENCE</scope>
    <source>
        <strain evidence="2">Hsosn_3</strain>
        <tissue evidence="2">Leaf</tissue>
    </source>
</reference>
<protein>
    <recommendedName>
        <fullName evidence="1">FBD domain-containing protein</fullName>
    </recommendedName>
</protein>
<dbReference type="AlphaFoldDB" id="A0AAD8IZF8"/>
<feature type="domain" description="FBD" evidence="1">
    <location>
        <begin position="110"/>
        <end position="182"/>
    </location>
</feature>
<accession>A0AAD8IZF8</accession>
<name>A0AAD8IZF8_9APIA</name>
<comment type="caution">
    <text evidence="2">The sequence shown here is derived from an EMBL/GenBank/DDBJ whole genome shotgun (WGS) entry which is preliminary data.</text>
</comment>
<evidence type="ECO:0000259" key="1">
    <source>
        <dbReference type="SMART" id="SM00579"/>
    </source>
</evidence>
<sequence>MILHVLRVWKSRTERSANKTLTSPFSPKHSGEIDFGWFECIQKVEIFSVIGVSNSRKELINFNKLFAMMPRINTLGLDDLFLESLEPVLETKVDSSDDVDLSDFMAFFADMILEKLENVEIRGVVGSRAEFQFIKLLLASTPWLRRIKLEKKNTVDPKEELRISRELLQIPRASTSSQIIWN</sequence>
<dbReference type="EMBL" id="JAUIZM010000003">
    <property type="protein sequence ID" value="KAK1394854.1"/>
    <property type="molecule type" value="Genomic_DNA"/>
</dbReference>